<dbReference type="EMBL" id="JAFCNB010000014">
    <property type="protein sequence ID" value="MBP2706838.1"/>
    <property type="molecule type" value="Genomic_DNA"/>
</dbReference>
<feature type="signal peptide" evidence="1">
    <location>
        <begin position="1"/>
        <end position="19"/>
    </location>
</feature>
<keyword evidence="3" id="KW-1185">Reference proteome</keyword>
<protein>
    <recommendedName>
        <fullName evidence="4">Lipoprotein</fullName>
    </recommendedName>
</protein>
<evidence type="ECO:0000313" key="2">
    <source>
        <dbReference type="EMBL" id="MBP2706838.1"/>
    </source>
</evidence>
<organism evidence="2 3">
    <name type="scientific">Microbispora oryzae</name>
    <dbReference type="NCBI Taxonomy" id="2806554"/>
    <lineage>
        <taxon>Bacteria</taxon>
        <taxon>Bacillati</taxon>
        <taxon>Actinomycetota</taxon>
        <taxon>Actinomycetes</taxon>
        <taxon>Streptosporangiales</taxon>
        <taxon>Streptosporangiaceae</taxon>
        <taxon>Microbispora</taxon>
    </lineage>
</organism>
<gene>
    <name evidence="2" type="ORF">JOL79_23815</name>
</gene>
<evidence type="ECO:0008006" key="4">
    <source>
        <dbReference type="Google" id="ProtNLM"/>
    </source>
</evidence>
<sequence length="148" mass="15705">MRGIITISLLAGLSLSACNQSETPKLPTAAQVEPTLKSHINRTLRNAFATDVRVTDPGGRDIPCGNSSAKRTYAVKAKAGIGSGNPEMVVLALISGLHQVAKYQLPSYAVSLTEQAAVSAQYRTRLVLSSPKKGEMVVRGETECLPLK</sequence>
<accession>A0A940WKW0</accession>
<dbReference type="Proteomes" id="UP000674234">
    <property type="component" value="Unassembled WGS sequence"/>
</dbReference>
<feature type="chain" id="PRO_5038984805" description="Lipoprotein" evidence="1">
    <location>
        <begin position="20"/>
        <end position="148"/>
    </location>
</feature>
<evidence type="ECO:0000256" key="1">
    <source>
        <dbReference type="SAM" id="SignalP"/>
    </source>
</evidence>
<dbReference type="AlphaFoldDB" id="A0A940WKW0"/>
<dbReference type="PROSITE" id="PS51257">
    <property type="entry name" value="PROKAR_LIPOPROTEIN"/>
    <property type="match status" value="1"/>
</dbReference>
<name>A0A940WKW0_9ACTN</name>
<reference evidence="2" key="1">
    <citation type="submission" date="2021-02" db="EMBL/GenBank/DDBJ databases">
        <title>Draft genome sequence of Microbispora sp. RL4-1S isolated from rice leaves in Thailand.</title>
        <authorList>
            <person name="Muangham S."/>
            <person name="Duangmal K."/>
        </authorList>
    </citation>
    <scope>NUCLEOTIDE SEQUENCE</scope>
    <source>
        <strain evidence="2">RL4-1S</strain>
    </source>
</reference>
<keyword evidence="1" id="KW-0732">Signal</keyword>
<dbReference type="RefSeq" id="WP_210158118.1">
    <property type="nucleotide sequence ID" value="NZ_JAFCNB010000014.1"/>
</dbReference>
<comment type="caution">
    <text evidence="2">The sequence shown here is derived from an EMBL/GenBank/DDBJ whole genome shotgun (WGS) entry which is preliminary data.</text>
</comment>
<proteinExistence type="predicted"/>
<evidence type="ECO:0000313" key="3">
    <source>
        <dbReference type="Proteomes" id="UP000674234"/>
    </source>
</evidence>